<sequence>MRTRFRGITEREGVLWRGAAGWTEFSPFLDYDDEVASRWLSGALADAAAPYPAPVRDAVPVNCTVPAVGPDRAAEIVRDSGGCRTAKVKVAEPGQSLTDDCDRVAAVRDALGADGKIRVDANAHWDVEQAIDALAKIDAAAGGLEYAEQPCPTVDDLAAVRRRTHVPIAADESIRRAEDPLLVQRKEAADVAVVKVQPLGGVQAAWELAAQLELPLVVSSALETSVGIAASVTFAAALPELPYACGLNTVRLLTDDATTRSLVAHNGQIAVPAARPDADRAAAVAADDATRQRWLDRLQRAGELLK</sequence>
<dbReference type="InParanoid" id="A0A7L4YTQ2"/>
<dbReference type="InterPro" id="IPR029065">
    <property type="entry name" value="Enolase_C-like"/>
</dbReference>
<evidence type="ECO:0000313" key="4">
    <source>
        <dbReference type="Proteomes" id="UP000463857"/>
    </source>
</evidence>
<dbReference type="SMART" id="SM00922">
    <property type="entry name" value="MR_MLE"/>
    <property type="match status" value="1"/>
</dbReference>
<feature type="domain" description="Mandelate racemase/muconate lactonizing enzyme C-terminal" evidence="2">
    <location>
        <begin position="70"/>
        <end position="167"/>
    </location>
</feature>
<dbReference type="Pfam" id="PF18374">
    <property type="entry name" value="Enolase_like_N"/>
    <property type="match status" value="1"/>
</dbReference>
<dbReference type="AlphaFoldDB" id="A0A7L4YTQ2"/>
<evidence type="ECO:0000256" key="1">
    <source>
        <dbReference type="ARBA" id="ARBA00022723"/>
    </source>
</evidence>
<dbReference type="SFLD" id="SFLDS00001">
    <property type="entry name" value="Enolase"/>
    <property type="match status" value="1"/>
</dbReference>
<dbReference type="EMBL" id="CP047156">
    <property type="protein sequence ID" value="QHC02294.1"/>
    <property type="molecule type" value="Genomic_DNA"/>
</dbReference>
<dbReference type="Proteomes" id="UP000463857">
    <property type="component" value="Chromosome"/>
</dbReference>
<evidence type="ECO:0000259" key="2">
    <source>
        <dbReference type="SMART" id="SM00922"/>
    </source>
</evidence>
<organism evidence="3 4">
    <name type="scientific">Epidermidibacterium keratini</name>
    <dbReference type="NCBI Taxonomy" id="1891644"/>
    <lineage>
        <taxon>Bacteria</taxon>
        <taxon>Bacillati</taxon>
        <taxon>Actinomycetota</taxon>
        <taxon>Actinomycetes</taxon>
        <taxon>Sporichthyales</taxon>
        <taxon>Sporichthyaceae</taxon>
        <taxon>Epidermidibacterium</taxon>
    </lineage>
</organism>
<dbReference type="Gene3D" id="3.20.20.120">
    <property type="entry name" value="Enolase-like C-terminal domain"/>
    <property type="match status" value="1"/>
</dbReference>
<proteinExistence type="predicted"/>
<protein>
    <submittedName>
        <fullName evidence="3">O-succinylbenzoate synthase</fullName>
        <ecNumber evidence="3">4.2.1.113</ecNumber>
    </submittedName>
</protein>
<keyword evidence="4" id="KW-1185">Reference proteome</keyword>
<dbReference type="CDD" id="cd03320">
    <property type="entry name" value="OSBS"/>
    <property type="match status" value="1"/>
</dbReference>
<dbReference type="GO" id="GO:0046872">
    <property type="term" value="F:metal ion binding"/>
    <property type="evidence" value="ECO:0007669"/>
    <property type="project" value="UniProtKB-KW"/>
</dbReference>
<dbReference type="InterPro" id="IPR036849">
    <property type="entry name" value="Enolase-like_C_sf"/>
</dbReference>
<dbReference type="InterPro" id="IPR013342">
    <property type="entry name" value="Mandelate_racemase_C"/>
</dbReference>
<dbReference type="PANTHER" id="PTHR48073:SF2">
    <property type="entry name" value="O-SUCCINYLBENZOATE SYNTHASE"/>
    <property type="match status" value="1"/>
</dbReference>
<dbReference type="NCBIfam" id="NF002782">
    <property type="entry name" value="PRK02901.1"/>
    <property type="match status" value="1"/>
</dbReference>
<dbReference type="SFLD" id="SFLDF00009">
    <property type="entry name" value="o-succinylbenzoate_synthase"/>
    <property type="match status" value="1"/>
</dbReference>
<keyword evidence="1" id="KW-0479">Metal-binding</keyword>
<dbReference type="GO" id="GO:0043748">
    <property type="term" value="F:O-succinylbenzoate synthase activity"/>
    <property type="evidence" value="ECO:0007669"/>
    <property type="project" value="UniProtKB-EC"/>
</dbReference>
<dbReference type="OrthoDB" id="3725747at2"/>
<dbReference type="FunCoup" id="A0A7L4YTQ2">
    <property type="interactions" value="105"/>
</dbReference>
<dbReference type="SFLD" id="SFLDG00180">
    <property type="entry name" value="muconate_cycloisomerase"/>
    <property type="match status" value="1"/>
</dbReference>
<dbReference type="SUPFAM" id="SSF51604">
    <property type="entry name" value="Enolase C-terminal domain-like"/>
    <property type="match status" value="1"/>
</dbReference>
<dbReference type="Pfam" id="PF13378">
    <property type="entry name" value="MR_MLE_C"/>
    <property type="match status" value="1"/>
</dbReference>
<dbReference type="PANTHER" id="PTHR48073">
    <property type="entry name" value="O-SUCCINYLBENZOATE SYNTHASE-RELATED"/>
    <property type="match status" value="1"/>
</dbReference>
<evidence type="ECO:0000313" key="3">
    <source>
        <dbReference type="EMBL" id="QHC02294.1"/>
    </source>
</evidence>
<gene>
    <name evidence="3" type="ORF">EK0264_05375</name>
</gene>
<dbReference type="EC" id="4.2.1.113" evidence="3"/>
<dbReference type="KEGG" id="eke:EK0264_05375"/>
<name>A0A7L4YTQ2_9ACTN</name>
<dbReference type="RefSeq" id="WP_159547418.1">
    <property type="nucleotide sequence ID" value="NZ_CP047156.1"/>
</dbReference>
<keyword evidence="3" id="KW-0456">Lyase</keyword>
<accession>A0A7L4YTQ2</accession>
<reference evidence="3 4" key="1">
    <citation type="journal article" date="2018" name="Int. J. Syst. Evol. Microbiol.">
        <title>Epidermidibacterium keratini gen. nov., sp. nov., a member of the family Sporichthyaceae, isolated from keratin epidermis.</title>
        <authorList>
            <person name="Lee D.G."/>
            <person name="Trujillo M.E."/>
            <person name="Kang S."/>
            <person name="Nam J.J."/>
            <person name="Kim Y.J."/>
        </authorList>
    </citation>
    <scope>NUCLEOTIDE SEQUENCE [LARGE SCALE GENOMIC DNA]</scope>
    <source>
        <strain evidence="3 4">EPI-7</strain>
    </source>
</reference>